<comment type="caution">
    <text evidence="4">The sequence shown here is derived from an EMBL/GenBank/DDBJ whole genome shotgun (WGS) entry which is preliminary data.</text>
</comment>
<evidence type="ECO:0000259" key="3">
    <source>
        <dbReference type="PROSITE" id="PS50157"/>
    </source>
</evidence>
<proteinExistence type="predicted"/>
<feature type="region of interest" description="Disordered" evidence="2">
    <location>
        <begin position="1"/>
        <end position="23"/>
    </location>
</feature>
<keyword evidence="5" id="KW-1185">Reference proteome</keyword>
<dbReference type="PROSITE" id="PS50157">
    <property type="entry name" value="ZINC_FINGER_C2H2_2"/>
    <property type="match status" value="1"/>
</dbReference>
<dbReference type="Proteomes" id="UP000614601">
    <property type="component" value="Unassembled WGS sequence"/>
</dbReference>
<accession>A0A811K4Y4</accession>
<dbReference type="EMBL" id="CAJFCW020000002">
    <property type="protein sequence ID" value="CAG9091406.1"/>
    <property type="molecule type" value="Genomic_DNA"/>
</dbReference>
<dbReference type="OrthoDB" id="5862449at2759"/>
<feature type="domain" description="C2H2-type" evidence="3">
    <location>
        <begin position="126"/>
        <end position="153"/>
    </location>
</feature>
<dbReference type="PROSITE" id="PS00028">
    <property type="entry name" value="ZINC_FINGER_C2H2_1"/>
    <property type="match status" value="1"/>
</dbReference>
<dbReference type="GO" id="GO:0008270">
    <property type="term" value="F:zinc ion binding"/>
    <property type="evidence" value="ECO:0007669"/>
    <property type="project" value="UniProtKB-KW"/>
</dbReference>
<dbReference type="AlphaFoldDB" id="A0A811K4Y4"/>
<feature type="compositionally biased region" description="Basic and acidic residues" evidence="2">
    <location>
        <begin position="85"/>
        <end position="106"/>
    </location>
</feature>
<feature type="region of interest" description="Disordered" evidence="2">
    <location>
        <begin position="85"/>
        <end position="107"/>
    </location>
</feature>
<gene>
    <name evidence="4" type="ORF">BOKJ2_LOCUS3205</name>
</gene>
<evidence type="ECO:0000256" key="1">
    <source>
        <dbReference type="PROSITE-ProRule" id="PRU00042"/>
    </source>
</evidence>
<keyword evidence="1" id="KW-0862">Zinc</keyword>
<keyword evidence="1" id="KW-0863">Zinc-finger</keyword>
<dbReference type="InterPro" id="IPR013087">
    <property type="entry name" value="Znf_C2H2_type"/>
</dbReference>
<sequence length="162" mass="18870">MSWQQTRSAGHPVGGSLLPPTPPFPRRLTHGTFMLSNYDSRKLDHICQRLWSSKKQHHDGNKNNFTVEFLLGAQNALLESDKLNPSRTSENLRELQKTEKTTEKQHKSQSAECLRPFCKLKKRVHFHCNFCEQGFSTKQRLLPHIQKHLTRRNKAIMAEKQK</sequence>
<evidence type="ECO:0000313" key="4">
    <source>
        <dbReference type="EMBL" id="CAD5210460.1"/>
    </source>
</evidence>
<dbReference type="EMBL" id="CAJFDH010000002">
    <property type="protein sequence ID" value="CAD5210460.1"/>
    <property type="molecule type" value="Genomic_DNA"/>
</dbReference>
<organism evidence="4 5">
    <name type="scientific">Bursaphelenchus okinawaensis</name>
    <dbReference type="NCBI Taxonomy" id="465554"/>
    <lineage>
        <taxon>Eukaryota</taxon>
        <taxon>Metazoa</taxon>
        <taxon>Ecdysozoa</taxon>
        <taxon>Nematoda</taxon>
        <taxon>Chromadorea</taxon>
        <taxon>Rhabditida</taxon>
        <taxon>Tylenchina</taxon>
        <taxon>Tylenchomorpha</taxon>
        <taxon>Aphelenchoidea</taxon>
        <taxon>Aphelenchoididae</taxon>
        <taxon>Bursaphelenchus</taxon>
    </lineage>
</organism>
<reference evidence="4" key="1">
    <citation type="submission" date="2020-09" db="EMBL/GenBank/DDBJ databases">
        <authorList>
            <person name="Kikuchi T."/>
        </authorList>
    </citation>
    <scope>NUCLEOTIDE SEQUENCE</scope>
    <source>
        <strain evidence="4">SH1</strain>
    </source>
</reference>
<evidence type="ECO:0000256" key="2">
    <source>
        <dbReference type="SAM" id="MobiDB-lite"/>
    </source>
</evidence>
<dbReference type="Proteomes" id="UP000783686">
    <property type="component" value="Unassembled WGS sequence"/>
</dbReference>
<keyword evidence="1" id="KW-0479">Metal-binding</keyword>
<evidence type="ECO:0000313" key="5">
    <source>
        <dbReference type="Proteomes" id="UP000614601"/>
    </source>
</evidence>
<protein>
    <recommendedName>
        <fullName evidence="3">C2H2-type domain-containing protein</fullName>
    </recommendedName>
</protein>
<name>A0A811K4Y4_9BILA</name>